<comment type="caution">
    <text evidence="2">The sequence shown here is derived from an EMBL/GenBank/DDBJ whole genome shotgun (WGS) entry which is preliminary data.</text>
</comment>
<dbReference type="PANTHER" id="PTHR13504">
    <property type="entry name" value="FIDO DOMAIN-CONTAINING PROTEIN DDB_G0283145"/>
    <property type="match status" value="1"/>
</dbReference>
<dbReference type="Pfam" id="PF13784">
    <property type="entry name" value="Fic_N"/>
    <property type="match status" value="1"/>
</dbReference>
<dbReference type="InterPro" id="IPR025758">
    <property type="entry name" value="Fic/DOC_N"/>
</dbReference>
<keyword evidence="3" id="KW-1185">Reference proteome</keyword>
<dbReference type="InterPro" id="IPR036597">
    <property type="entry name" value="Fido-like_dom_sf"/>
</dbReference>
<sequence length="397" mass="43465">MFEKGMPGAFVPIHGTDPQLGEWSHSAFMPEPLPSECPVLTPETYLVVLKARAALAALDATARQLPNPTLFRSPALRREAQSTSALEGTYAPLSDVLTADEDAPATPELTEVLNYVTMANFGFDRVASGQPISVSLLNELHALLMRGTPLEAASGSVRDRQVVIGRRAEADPFGFPVHAARFVPPPASPELERRVRDLSDWMRVDHSSRIDPVVAAAMAHYQFETLHPFHDGNGRVGRYLIVLHLQAQGLLEEPTLTVSPWFEARRPGYYDSLLGVSTKGDWDGFVRFFAQGIAVAADTTKRQMLALAQVQEQLDQQVRDSPLRARTAHELVQFAVANPSFTVRRAAAALDLSYGRVNTLVGQLAELGILKLLQPGDAHRRFTAPSVLRVLVQAEGE</sequence>
<dbReference type="Proteomes" id="UP001500851">
    <property type="component" value="Unassembled WGS sequence"/>
</dbReference>
<gene>
    <name evidence="2" type="ORF">GCM10009768_01960</name>
</gene>
<dbReference type="PANTHER" id="PTHR13504:SF38">
    <property type="entry name" value="FIDO DOMAIN-CONTAINING PROTEIN"/>
    <property type="match status" value="1"/>
</dbReference>
<evidence type="ECO:0000259" key="1">
    <source>
        <dbReference type="PROSITE" id="PS51459"/>
    </source>
</evidence>
<feature type="domain" description="Fido" evidence="1">
    <location>
        <begin position="132"/>
        <end position="291"/>
    </location>
</feature>
<proteinExistence type="predicted"/>
<dbReference type="Pfam" id="PF02661">
    <property type="entry name" value="Fic"/>
    <property type="match status" value="1"/>
</dbReference>
<accession>A0ABP4XGN2</accession>
<dbReference type="Gene3D" id="1.10.3290.10">
    <property type="entry name" value="Fido-like domain"/>
    <property type="match status" value="1"/>
</dbReference>
<dbReference type="SUPFAM" id="SSF140931">
    <property type="entry name" value="Fic-like"/>
    <property type="match status" value="1"/>
</dbReference>
<dbReference type="InterPro" id="IPR003812">
    <property type="entry name" value="Fido"/>
</dbReference>
<dbReference type="InterPro" id="IPR040198">
    <property type="entry name" value="Fido_containing"/>
</dbReference>
<evidence type="ECO:0000313" key="2">
    <source>
        <dbReference type="EMBL" id="GAA1777059.1"/>
    </source>
</evidence>
<protein>
    <submittedName>
        <fullName evidence="2">Fic family protein</fullName>
    </submittedName>
</protein>
<dbReference type="PROSITE" id="PS51459">
    <property type="entry name" value="FIDO"/>
    <property type="match status" value="1"/>
</dbReference>
<organism evidence="2 3">
    <name type="scientific">Leucobacter iarius</name>
    <dbReference type="NCBI Taxonomy" id="333963"/>
    <lineage>
        <taxon>Bacteria</taxon>
        <taxon>Bacillati</taxon>
        <taxon>Actinomycetota</taxon>
        <taxon>Actinomycetes</taxon>
        <taxon>Micrococcales</taxon>
        <taxon>Microbacteriaceae</taxon>
        <taxon>Leucobacter</taxon>
    </lineage>
</organism>
<dbReference type="EMBL" id="BAAAOB010000001">
    <property type="protein sequence ID" value="GAA1777059.1"/>
    <property type="molecule type" value="Genomic_DNA"/>
</dbReference>
<reference evidence="3" key="1">
    <citation type="journal article" date="2019" name="Int. J. Syst. Evol. Microbiol.">
        <title>The Global Catalogue of Microorganisms (GCM) 10K type strain sequencing project: providing services to taxonomists for standard genome sequencing and annotation.</title>
        <authorList>
            <consortium name="The Broad Institute Genomics Platform"/>
            <consortium name="The Broad Institute Genome Sequencing Center for Infectious Disease"/>
            <person name="Wu L."/>
            <person name="Ma J."/>
        </authorList>
    </citation>
    <scope>NUCLEOTIDE SEQUENCE [LARGE SCALE GENOMIC DNA]</scope>
    <source>
        <strain evidence="3">JCM 14736</strain>
    </source>
</reference>
<evidence type="ECO:0000313" key="3">
    <source>
        <dbReference type="Proteomes" id="UP001500851"/>
    </source>
</evidence>
<name>A0ABP4XGN2_9MICO</name>